<dbReference type="EMBL" id="PDCK01000039">
    <property type="protein sequence ID" value="PRQ56270.1"/>
    <property type="molecule type" value="Genomic_DNA"/>
</dbReference>
<feature type="region of interest" description="Disordered" evidence="3">
    <location>
        <begin position="175"/>
        <end position="210"/>
    </location>
</feature>
<keyword evidence="2" id="KW-0677">Repeat</keyword>
<feature type="domain" description="C-JID" evidence="4">
    <location>
        <begin position="22"/>
        <end position="157"/>
    </location>
</feature>
<feature type="compositionally biased region" description="Low complexity" evidence="3">
    <location>
        <begin position="175"/>
        <end position="184"/>
    </location>
</feature>
<keyword evidence="6" id="KW-1185">Reference proteome</keyword>
<proteinExistence type="predicted"/>
<evidence type="ECO:0000313" key="6">
    <source>
        <dbReference type="Proteomes" id="UP000238479"/>
    </source>
</evidence>
<sequence>MMSITLYIVQDHPLYGTVTLICPGTEIPKWFSCEKEGSSIKTKLPQHWSDDKNCLRFALSAVLPFYTAYSVTLQCECNLTTNNERSHQLTLFHSHCHKTRLDGLKDEHSDHLLMVYRSLSLPDTAKWSTQVSFDFSTKLDGQFIEVKSCGVRFLYVQGQDHDSLKFEVIDTEQATSGIGTSSESESGESETSSEYESNESETSTWRAFFQ</sequence>
<reference evidence="5 6" key="1">
    <citation type="journal article" date="2018" name="Nat. Genet.">
        <title>The Rosa genome provides new insights in the design of modern roses.</title>
        <authorList>
            <person name="Bendahmane M."/>
        </authorList>
    </citation>
    <scope>NUCLEOTIDE SEQUENCE [LARGE SCALE GENOMIC DNA]</scope>
    <source>
        <strain evidence="6">cv. Old Blush</strain>
    </source>
</reference>
<dbReference type="Gramene" id="PRQ56270">
    <property type="protein sequence ID" value="PRQ56270"/>
    <property type="gene ID" value="RchiOBHm_Chr1g0333931"/>
</dbReference>
<evidence type="ECO:0000256" key="2">
    <source>
        <dbReference type="ARBA" id="ARBA00022737"/>
    </source>
</evidence>
<dbReference type="AlphaFoldDB" id="A0A2P6SC64"/>
<evidence type="ECO:0000259" key="4">
    <source>
        <dbReference type="Pfam" id="PF20160"/>
    </source>
</evidence>
<name>A0A2P6SC64_ROSCH</name>
<evidence type="ECO:0000256" key="3">
    <source>
        <dbReference type="SAM" id="MobiDB-lite"/>
    </source>
</evidence>
<keyword evidence="1" id="KW-0433">Leucine-rich repeat</keyword>
<gene>
    <name evidence="5" type="ORF">RchiOBHm_Chr1g0333931</name>
</gene>
<evidence type="ECO:0000256" key="1">
    <source>
        <dbReference type="ARBA" id="ARBA00022614"/>
    </source>
</evidence>
<dbReference type="Proteomes" id="UP000238479">
    <property type="component" value="Chromosome 1"/>
</dbReference>
<accession>A0A2P6SC64</accession>
<dbReference type="InterPro" id="IPR045344">
    <property type="entry name" value="C-JID"/>
</dbReference>
<comment type="caution">
    <text evidence="5">The sequence shown here is derived from an EMBL/GenBank/DDBJ whole genome shotgun (WGS) entry which is preliminary data.</text>
</comment>
<feature type="compositionally biased region" description="Acidic residues" evidence="3">
    <location>
        <begin position="185"/>
        <end position="199"/>
    </location>
</feature>
<organism evidence="5 6">
    <name type="scientific">Rosa chinensis</name>
    <name type="common">China rose</name>
    <dbReference type="NCBI Taxonomy" id="74649"/>
    <lineage>
        <taxon>Eukaryota</taxon>
        <taxon>Viridiplantae</taxon>
        <taxon>Streptophyta</taxon>
        <taxon>Embryophyta</taxon>
        <taxon>Tracheophyta</taxon>
        <taxon>Spermatophyta</taxon>
        <taxon>Magnoliopsida</taxon>
        <taxon>eudicotyledons</taxon>
        <taxon>Gunneridae</taxon>
        <taxon>Pentapetalae</taxon>
        <taxon>rosids</taxon>
        <taxon>fabids</taxon>
        <taxon>Rosales</taxon>
        <taxon>Rosaceae</taxon>
        <taxon>Rosoideae</taxon>
        <taxon>Rosoideae incertae sedis</taxon>
        <taxon>Rosa</taxon>
    </lineage>
</organism>
<protein>
    <recommendedName>
        <fullName evidence="4">C-JID domain-containing protein</fullName>
    </recommendedName>
</protein>
<dbReference type="Pfam" id="PF20160">
    <property type="entry name" value="C-JID"/>
    <property type="match status" value="1"/>
</dbReference>
<evidence type="ECO:0000313" key="5">
    <source>
        <dbReference type="EMBL" id="PRQ56270.1"/>
    </source>
</evidence>